<dbReference type="KEGG" id="rru:Rru_A0638"/>
<accession>Q2RWQ3</accession>
<evidence type="ECO:0000313" key="3">
    <source>
        <dbReference type="Proteomes" id="UP000001929"/>
    </source>
</evidence>
<proteinExistence type="predicted"/>
<keyword evidence="3" id="KW-1185">Reference proteome</keyword>
<dbReference type="RefSeq" id="WP_011388396.1">
    <property type="nucleotide sequence ID" value="NC_007643.1"/>
</dbReference>
<dbReference type="eggNOG" id="COG0741">
    <property type="taxonomic scope" value="Bacteria"/>
</dbReference>
<dbReference type="InterPro" id="IPR023346">
    <property type="entry name" value="Lysozyme-like_dom_sf"/>
</dbReference>
<gene>
    <name evidence="2" type="ordered locus">Rru_A0638</name>
</gene>
<name>Q2RWQ3_RHORT</name>
<reference evidence="2 3" key="1">
    <citation type="journal article" date="2011" name="Stand. Genomic Sci.">
        <title>Complete genome sequence of Rhodospirillum rubrum type strain (S1).</title>
        <authorList>
            <person name="Munk A.C."/>
            <person name="Copeland A."/>
            <person name="Lucas S."/>
            <person name="Lapidus A."/>
            <person name="Del Rio T.G."/>
            <person name="Barry K."/>
            <person name="Detter J.C."/>
            <person name="Hammon N."/>
            <person name="Israni S."/>
            <person name="Pitluck S."/>
            <person name="Brettin T."/>
            <person name="Bruce D."/>
            <person name="Han C."/>
            <person name="Tapia R."/>
            <person name="Gilna P."/>
            <person name="Schmutz J."/>
            <person name="Larimer F."/>
            <person name="Land M."/>
            <person name="Kyrpides N.C."/>
            <person name="Mavromatis K."/>
            <person name="Richardson P."/>
            <person name="Rohde M."/>
            <person name="Goker M."/>
            <person name="Klenk H.P."/>
            <person name="Zhang Y."/>
            <person name="Roberts G.P."/>
            <person name="Reslewic S."/>
            <person name="Schwartz D.C."/>
        </authorList>
    </citation>
    <scope>NUCLEOTIDE SEQUENCE [LARGE SCALE GENOMIC DNA]</scope>
    <source>
        <strain evidence="3">ATCC 11170 / ATH 1.1.1 / DSM 467 / LMG 4362 / NCIMB 8255 / S1</strain>
    </source>
</reference>
<dbReference type="AlphaFoldDB" id="Q2RWQ3"/>
<dbReference type="EMBL" id="CP000230">
    <property type="protein sequence ID" value="ABC21442.1"/>
    <property type="molecule type" value="Genomic_DNA"/>
</dbReference>
<evidence type="ECO:0000256" key="1">
    <source>
        <dbReference type="SAM" id="MobiDB-lite"/>
    </source>
</evidence>
<dbReference type="PATRIC" id="fig|269796.9.peg.694"/>
<organism evidence="2 3">
    <name type="scientific">Rhodospirillum rubrum (strain ATCC 11170 / ATH 1.1.1 / DSM 467 / LMG 4362 / NCIMB 8255 / S1)</name>
    <dbReference type="NCBI Taxonomy" id="269796"/>
    <lineage>
        <taxon>Bacteria</taxon>
        <taxon>Pseudomonadati</taxon>
        <taxon>Pseudomonadota</taxon>
        <taxon>Alphaproteobacteria</taxon>
        <taxon>Rhodospirillales</taxon>
        <taxon>Rhodospirillaceae</taxon>
        <taxon>Rhodospirillum</taxon>
    </lineage>
</organism>
<dbReference type="Gene3D" id="1.10.530.10">
    <property type="match status" value="1"/>
</dbReference>
<sequence length="638" mass="65931">MTDDLSRTIIQLAGTVRLGGSAIERNILSSIHSASQKTGVSFAFMLAKARRESNFQADASNASSSAQGLYQFTHQTWLEQVKLHGADYGLGDLAAHIIRTPSGRYDVDSPEVRKQILALRHDPDTSAAMAAEYASDNRRLLAGALGRPVTDTDLYLSHFFGPGGAIEFLRAMDSQPNATGAEVLPKAARTNPDTFYAADGRARPLTEIYAIVGHGIDSSMRRFAGAATAAAMSGKVPLAPEAKPEGFQVATLAEDMAGETATASAVLGAPLPLETKPASPAAEDIGRTRQIAEATPPRPMVFKPLAEDMSRQPVAPTPPTPPAEILVAEATVPSPAPPAAPPAAPVGSAYRVSAAARSAALARAQAAQSDRTVAGARSDQVTPAAERLVASTTVERLVASTTVDRSVAASRGTPAPGTTLMASAFPSEEDRALATRVLVATERAGLRREMATADMAHSAARVFAALAAADLPPGSATPISDSLGEDALAHQAAPSGSLPHPDMLADLMLADAADKPDDAPLVTAEATTQARETLPDESLPGIDATKPLPAVPPLGTTTYSVLAVVESFDPTRHLTEISGQMPGLTTAPHVIPVRTTPAPEATGRATTAALAPPPAAPGQTTLAASEGPILRWLRTMTG</sequence>
<feature type="region of interest" description="Disordered" evidence="1">
    <location>
        <begin position="527"/>
        <end position="549"/>
    </location>
</feature>
<dbReference type="STRING" id="269796.Rru_A0638"/>
<dbReference type="EnsemblBacteria" id="ABC21442">
    <property type="protein sequence ID" value="ABC21442"/>
    <property type="gene ID" value="Rru_A0638"/>
</dbReference>
<dbReference type="Proteomes" id="UP000001929">
    <property type="component" value="Chromosome"/>
</dbReference>
<evidence type="ECO:0008006" key="4">
    <source>
        <dbReference type="Google" id="ProtNLM"/>
    </source>
</evidence>
<protein>
    <recommendedName>
        <fullName evidence="4">Transglycosylase SLT domain-containing protein</fullName>
    </recommendedName>
</protein>
<dbReference type="SUPFAM" id="SSF53955">
    <property type="entry name" value="Lysozyme-like"/>
    <property type="match status" value="1"/>
</dbReference>
<evidence type="ECO:0000313" key="2">
    <source>
        <dbReference type="EMBL" id="ABC21442.1"/>
    </source>
</evidence>
<dbReference type="HOGENOM" id="CLU_438618_0_0_5"/>
<dbReference type="CAZy" id="GH23">
    <property type="family name" value="Glycoside Hydrolase Family 23"/>
</dbReference>